<dbReference type="CDD" id="cd03784">
    <property type="entry name" value="GT1_Gtf-like"/>
    <property type="match status" value="1"/>
</dbReference>
<dbReference type="Gene3D" id="3.40.50.2000">
    <property type="entry name" value="Glycogen Phosphorylase B"/>
    <property type="match status" value="4"/>
</dbReference>
<evidence type="ECO:0000256" key="2">
    <source>
        <dbReference type="SAM" id="MobiDB-lite"/>
    </source>
</evidence>
<name>A0AA88XHJ0_9ASTE</name>
<dbReference type="EMBL" id="JAVXUP010000015">
    <property type="protein sequence ID" value="KAK3042848.1"/>
    <property type="molecule type" value="Genomic_DNA"/>
</dbReference>
<dbReference type="PANTHER" id="PTHR48045">
    <property type="entry name" value="UDP-GLYCOSYLTRANSFERASE 72B1"/>
    <property type="match status" value="1"/>
</dbReference>
<evidence type="ECO:0000313" key="4">
    <source>
        <dbReference type="Proteomes" id="UP001188597"/>
    </source>
</evidence>
<dbReference type="GO" id="GO:0008194">
    <property type="term" value="F:UDP-glycosyltransferase activity"/>
    <property type="evidence" value="ECO:0007669"/>
    <property type="project" value="InterPro"/>
</dbReference>
<gene>
    <name evidence="3" type="ORF">RJ639_001121</name>
</gene>
<protein>
    <submittedName>
        <fullName evidence="3">Uncharacterized protein</fullName>
    </submittedName>
</protein>
<feature type="compositionally biased region" description="Acidic residues" evidence="2">
    <location>
        <begin position="371"/>
        <end position="381"/>
    </location>
</feature>
<dbReference type="InterPro" id="IPR002213">
    <property type="entry name" value="UDP_glucos_trans"/>
</dbReference>
<comment type="caution">
    <text evidence="3">The sequence shown here is derived from an EMBL/GenBank/DDBJ whole genome shotgun (WGS) entry which is preliminary data.</text>
</comment>
<sequence length="414" mass="44158">MDRTPHVALYPSPGMGHLIPPVELAKQLAHHHSFSATIIVPTTGQPTKSQKAVLNALPNAINHLFLPPVDLPENINPEVQIFLILSLSLSSLRDALESLLATTRLVALVVDPFSIDAFDVAKKLHVSPYLFFTSSAMCLSFSLSLPKLDEEVSCEFRDLPEPVEIPGSVPVHGRDLLDPVQDRSGEPYKKILHNVKRFNLAEGLIVNSFMELEGGAIRALQGEEPDRPPVYVIGPLIGSTHEPERSECLQWLDSQPGGSVLFVSFGSGGTLSYDQINELALGLEMSGQREEIGKVVNDLMKGEEGIRLRKKMKELKDAGTNALSKNGSSSKSLSRLAIKLKNQNNKSEDVQVVDGAGVEGIAGREASGGEDAGELVGEDGDAGVGAAGDEAEGLGGLGEAAAELTLRPISSATE</sequence>
<dbReference type="SUPFAM" id="SSF53756">
    <property type="entry name" value="UDP-Glycosyltransferase/glycogen phosphorylase"/>
    <property type="match status" value="1"/>
</dbReference>
<feature type="region of interest" description="Disordered" evidence="2">
    <location>
        <begin position="362"/>
        <end position="393"/>
    </location>
</feature>
<evidence type="ECO:0000313" key="3">
    <source>
        <dbReference type="EMBL" id="KAK3042848.1"/>
    </source>
</evidence>
<reference evidence="3" key="1">
    <citation type="submission" date="2022-12" db="EMBL/GenBank/DDBJ databases">
        <title>Draft genome assemblies for two species of Escallonia (Escalloniales).</title>
        <authorList>
            <person name="Chanderbali A."/>
            <person name="Dervinis C."/>
            <person name="Anghel I."/>
            <person name="Soltis D."/>
            <person name="Soltis P."/>
            <person name="Zapata F."/>
        </authorList>
    </citation>
    <scope>NUCLEOTIDE SEQUENCE</scope>
    <source>
        <strain evidence="3">UCBG64.0493</strain>
        <tissue evidence="3">Leaf</tissue>
    </source>
</reference>
<organism evidence="3 4">
    <name type="scientific">Escallonia herrerae</name>
    <dbReference type="NCBI Taxonomy" id="1293975"/>
    <lineage>
        <taxon>Eukaryota</taxon>
        <taxon>Viridiplantae</taxon>
        <taxon>Streptophyta</taxon>
        <taxon>Embryophyta</taxon>
        <taxon>Tracheophyta</taxon>
        <taxon>Spermatophyta</taxon>
        <taxon>Magnoliopsida</taxon>
        <taxon>eudicotyledons</taxon>
        <taxon>Gunneridae</taxon>
        <taxon>Pentapetalae</taxon>
        <taxon>asterids</taxon>
        <taxon>campanulids</taxon>
        <taxon>Escalloniales</taxon>
        <taxon>Escalloniaceae</taxon>
        <taxon>Escallonia</taxon>
    </lineage>
</organism>
<keyword evidence="4" id="KW-1185">Reference proteome</keyword>
<proteinExistence type="predicted"/>
<dbReference type="FunFam" id="3.40.50.2000:FF:000054">
    <property type="entry name" value="Glycosyltransferase"/>
    <property type="match status" value="1"/>
</dbReference>
<keyword evidence="1" id="KW-0808">Transferase</keyword>
<dbReference type="PANTHER" id="PTHR48045:SF24">
    <property type="entry name" value="GLYCOSYLTRANSFERASE"/>
    <property type="match status" value="1"/>
</dbReference>
<dbReference type="AlphaFoldDB" id="A0AA88XHJ0"/>
<accession>A0AA88XHJ0</accession>
<dbReference type="Proteomes" id="UP001188597">
    <property type="component" value="Unassembled WGS sequence"/>
</dbReference>
<evidence type="ECO:0000256" key="1">
    <source>
        <dbReference type="ARBA" id="ARBA00022679"/>
    </source>
</evidence>